<dbReference type="STRING" id="2018661.A0A2A2KRD5"/>
<keyword evidence="11" id="KW-0732">Signal</keyword>
<dbReference type="AlphaFoldDB" id="A0A2A2KRD5"/>
<feature type="transmembrane region" description="Helical" evidence="10">
    <location>
        <begin position="204"/>
        <end position="228"/>
    </location>
</feature>
<comment type="caution">
    <text evidence="13">The sequence shown here is derived from an EMBL/GenBank/DDBJ whole genome shotgun (WGS) entry which is preliminary data.</text>
</comment>
<feature type="domain" description="Cation/H+ exchanger transmembrane" evidence="12">
    <location>
        <begin position="73"/>
        <end position="456"/>
    </location>
</feature>
<accession>A0A2A2KRD5</accession>
<proteinExistence type="inferred from homology"/>
<dbReference type="GO" id="GO:0098719">
    <property type="term" value="P:sodium ion import across plasma membrane"/>
    <property type="evidence" value="ECO:0007669"/>
    <property type="project" value="TreeGrafter"/>
</dbReference>
<dbReference type="Pfam" id="PF00999">
    <property type="entry name" value="Na_H_Exchanger"/>
    <property type="match status" value="1"/>
</dbReference>
<evidence type="ECO:0000256" key="3">
    <source>
        <dbReference type="ARBA" id="ARBA00022692"/>
    </source>
</evidence>
<comment type="subcellular location">
    <subcellularLocation>
        <location evidence="1">Membrane</location>
        <topology evidence="1">Multi-pass membrane protein</topology>
    </subcellularLocation>
</comment>
<evidence type="ECO:0000256" key="7">
    <source>
        <dbReference type="ARBA" id="ARBA00023136"/>
    </source>
</evidence>
<feature type="transmembrane region" description="Helical" evidence="10">
    <location>
        <begin position="176"/>
        <end position="197"/>
    </location>
</feature>
<feature type="signal peptide" evidence="11">
    <location>
        <begin position="1"/>
        <end position="17"/>
    </location>
</feature>
<name>A0A2A2KRD5_9BILA</name>
<keyword evidence="8 9" id="KW-0739">Sodium transport</keyword>
<evidence type="ECO:0000256" key="8">
    <source>
        <dbReference type="ARBA" id="ARBA00023201"/>
    </source>
</evidence>
<evidence type="ECO:0000256" key="4">
    <source>
        <dbReference type="ARBA" id="ARBA00022989"/>
    </source>
</evidence>
<evidence type="ECO:0000256" key="10">
    <source>
        <dbReference type="SAM" id="Phobius"/>
    </source>
</evidence>
<evidence type="ECO:0000256" key="5">
    <source>
        <dbReference type="ARBA" id="ARBA00023053"/>
    </source>
</evidence>
<dbReference type="PANTHER" id="PTHR10110:SF98">
    <property type="entry name" value="SODIUM_HYDROGEN EXCHANGER"/>
    <property type="match status" value="1"/>
</dbReference>
<dbReference type="PANTHER" id="PTHR10110">
    <property type="entry name" value="SODIUM/HYDROGEN EXCHANGER"/>
    <property type="match status" value="1"/>
</dbReference>
<keyword evidence="7 10" id="KW-0472">Membrane</keyword>
<evidence type="ECO:0000313" key="14">
    <source>
        <dbReference type="Proteomes" id="UP000218231"/>
    </source>
</evidence>
<keyword evidence="6 9" id="KW-0406">Ion transport</keyword>
<feature type="transmembrane region" description="Helical" evidence="10">
    <location>
        <begin position="285"/>
        <end position="307"/>
    </location>
</feature>
<evidence type="ECO:0000256" key="6">
    <source>
        <dbReference type="ARBA" id="ARBA00023065"/>
    </source>
</evidence>
<feature type="transmembrane region" description="Helical" evidence="10">
    <location>
        <begin position="399"/>
        <end position="419"/>
    </location>
</feature>
<sequence length="552" mass="61901">MKSSVLFLLCCCFIVSSLPINDTDIKYAANDEGKEDVKFEFFVFNWPRIAVPAVICTWILVSNLSRISFHLNGRLSGVVPDSALLILCGVVLGLILKYLNVPTSGFALSSHAFFIYLLPPIILEAGYFMPNRALFENVWPIASFALLGTCFNAVAIGFSLIGIAQVMPFSIQFTTIQLFLFSSLISACDPVAVIAFFEEIHVNAFLYVSVMGEALFNDSVVVMLYQMFSKFLAMGEENLLPVHYVQGVLSLLFIACGGALLGAICGFVAAFITKYSHRADTANPTTVLLFAYISFLLAELFGISSIISTTVYGMVAKQYVKENTEWQTSMSISYFVRVVSQASNAVTYLFLGLVLISIPSHYDVWFIIWTLVFCTIFRIIAVIVQCLYFNRFHYPRYTVIDQFILCFGGLRGAIAYGLALDIPDSVEAKPMFATTCLMVIYFTVFIQGVPMPYIVQWLKIKREHHDSNLMAGFHNICNNYTRSAIEAIIGQKYMHSCCQKYERVNAKYMGPALIRNKKRQEFDASRIVRNYSKATVSNAIAEMKFTDLNKVM</sequence>
<dbReference type="InterPro" id="IPR004709">
    <property type="entry name" value="NaH_exchanger"/>
</dbReference>
<gene>
    <name evidence="13" type="ORF">WR25_22478</name>
</gene>
<feature type="transmembrane region" description="Helical" evidence="10">
    <location>
        <begin position="431"/>
        <end position="455"/>
    </location>
</feature>
<dbReference type="InterPro" id="IPR006153">
    <property type="entry name" value="Cation/H_exchanger_TM"/>
</dbReference>
<evidence type="ECO:0000256" key="2">
    <source>
        <dbReference type="ARBA" id="ARBA00022448"/>
    </source>
</evidence>
<dbReference type="GO" id="GO:0005886">
    <property type="term" value="C:plasma membrane"/>
    <property type="evidence" value="ECO:0007669"/>
    <property type="project" value="TreeGrafter"/>
</dbReference>
<reference evidence="13 14" key="1">
    <citation type="journal article" date="2017" name="Curr. Biol.">
        <title>Genome architecture and evolution of a unichromosomal asexual nematode.</title>
        <authorList>
            <person name="Fradin H."/>
            <person name="Zegar C."/>
            <person name="Gutwein M."/>
            <person name="Lucas J."/>
            <person name="Kovtun M."/>
            <person name="Corcoran D."/>
            <person name="Baugh L.R."/>
            <person name="Kiontke K."/>
            <person name="Gunsalus K."/>
            <person name="Fitch D.H."/>
            <person name="Piano F."/>
        </authorList>
    </citation>
    <scope>NUCLEOTIDE SEQUENCE [LARGE SCALE GENOMIC DNA]</scope>
    <source>
        <strain evidence="13">PF1309</strain>
    </source>
</reference>
<feature type="transmembrane region" description="Helical" evidence="10">
    <location>
        <begin position="41"/>
        <end position="61"/>
    </location>
</feature>
<dbReference type="OrthoDB" id="196264at2759"/>
<evidence type="ECO:0000256" key="1">
    <source>
        <dbReference type="ARBA" id="ARBA00004141"/>
    </source>
</evidence>
<dbReference type="GO" id="GO:0015386">
    <property type="term" value="F:potassium:proton antiporter activity"/>
    <property type="evidence" value="ECO:0007669"/>
    <property type="project" value="TreeGrafter"/>
</dbReference>
<protein>
    <recommendedName>
        <fullName evidence="9">Sodium/hydrogen exchanger</fullName>
    </recommendedName>
</protein>
<dbReference type="PRINTS" id="PR01084">
    <property type="entry name" value="NAHEXCHNGR"/>
</dbReference>
<feature type="transmembrane region" description="Helical" evidence="10">
    <location>
        <begin position="82"/>
        <end position="99"/>
    </location>
</feature>
<feature type="chain" id="PRO_5013399185" description="Sodium/hydrogen exchanger" evidence="11">
    <location>
        <begin position="18"/>
        <end position="552"/>
    </location>
</feature>
<dbReference type="InterPro" id="IPR018422">
    <property type="entry name" value="Cation/H_exchanger_CPA1"/>
</dbReference>
<evidence type="ECO:0000259" key="12">
    <source>
        <dbReference type="Pfam" id="PF00999"/>
    </source>
</evidence>
<keyword evidence="3 9" id="KW-0812">Transmembrane</keyword>
<evidence type="ECO:0000256" key="11">
    <source>
        <dbReference type="SAM" id="SignalP"/>
    </source>
</evidence>
<dbReference type="GO" id="GO:0051453">
    <property type="term" value="P:regulation of intracellular pH"/>
    <property type="evidence" value="ECO:0007669"/>
    <property type="project" value="TreeGrafter"/>
</dbReference>
<keyword evidence="14" id="KW-1185">Reference proteome</keyword>
<keyword evidence="9" id="KW-0050">Antiport</keyword>
<feature type="transmembrane region" description="Helical" evidence="10">
    <location>
        <begin position="248"/>
        <end position="273"/>
    </location>
</feature>
<feature type="transmembrane region" description="Helical" evidence="10">
    <location>
        <begin position="111"/>
        <end position="129"/>
    </location>
</feature>
<dbReference type="GO" id="GO:0015385">
    <property type="term" value="F:sodium:proton antiporter activity"/>
    <property type="evidence" value="ECO:0007669"/>
    <property type="project" value="InterPro"/>
</dbReference>
<organism evidence="13 14">
    <name type="scientific">Diploscapter pachys</name>
    <dbReference type="NCBI Taxonomy" id="2018661"/>
    <lineage>
        <taxon>Eukaryota</taxon>
        <taxon>Metazoa</taxon>
        <taxon>Ecdysozoa</taxon>
        <taxon>Nematoda</taxon>
        <taxon>Chromadorea</taxon>
        <taxon>Rhabditida</taxon>
        <taxon>Rhabditina</taxon>
        <taxon>Rhabditomorpha</taxon>
        <taxon>Rhabditoidea</taxon>
        <taxon>Rhabditidae</taxon>
        <taxon>Diploscapter</taxon>
    </lineage>
</organism>
<dbReference type="Proteomes" id="UP000218231">
    <property type="component" value="Unassembled WGS sequence"/>
</dbReference>
<dbReference type="Gene3D" id="6.10.140.1330">
    <property type="match status" value="1"/>
</dbReference>
<feature type="transmembrane region" description="Helical" evidence="10">
    <location>
        <begin position="364"/>
        <end position="387"/>
    </location>
</feature>
<keyword evidence="2 9" id="KW-0813">Transport</keyword>
<keyword evidence="4 10" id="KW-1133">Transmembrane helix</keyword>
<dbReference type="NCBIfam" id="TIGR00840">
    <property type="entry name" value="b_cpa1"/>
    <property type="match status" value="1"/>
</dbReference>
<evidence type="ECO:0000256" key="9">
    <source>
        <dbReference type="RuleBase" id="RU003722"/>
    </source>
</evidence>
<dbReference type="EMBL" id="LIAE01007896">
    <property type="protein sequence ID" value="PAV76363.1"/>
    <property type="molecule type" value="Genomic_DNA"/>
</dbReference>
<keyword evidence="5" id="KW-0915">Sodium</keyword>
<comment type="similarity">
    <text evidence="9">Belongs to the monovalent cation:proton antiporter 1 (CPA1) transporter (TC 2.A.36) family.</text>
</comment>
<feature type="transmembrane region" description="Helical" evidence="10">
    <location>
        <begin position="141"/>
        <end position="164"/>
    </location>
</feature>
<evidence type="ECO:0000313" key="13">
    <source>
        <dbReference type="EMBL" id="PAV76363.1"/>
    </source>
</evidence>